<dbReference type="Pfam" id="PF13560">
    <property type="entry name" value="HTH_31"/>
    <property type="match status" value="1"/>
</dbReference>
<dbReference type="EMBL" id="VSFG01000001">
    <property type="protein sequence ID" value="TYB49804.1"/>
    <property type="molecule type" value="Genomic_DNA"/>
</dbReference>
<organism evidence="2 3">
    <name type="scientific">Actinomadura chibensis</name>
    <dbReference type="NCBI Taxonomy" id="392828"/>
    <lineage>
        <taxon>Bacteria</taxon>
        <taxon>Bacillati</taxon>
        <taxon>Actinomycetota</taxon>
        <taxon>Actinomycetes</taxon>
        <taxon>Streptosporangiales</taxon>
        <taxon>Thermomonosporaceae</taxon>
        <taxon>Actinomadura</taxon>
    </lineage>
</organism>
<name>A0A5D0P062_9ACTN</name>
<protein>
    <submittedName>
        <fullName evidence="2">Helix-turn-helix domain-containing protein</fullName>
    </submittedName>
</protein>
<dbReference type="InterPro" id="IPR001387">
    <property type="entry name" value="Cro/C1-type_HTH"/>
</dbReference>
<dbReference type="SUPFAM" id="SSF47413">
    <property type="entry name" value="lambda repressor-like DNA-binding domains"/>
    <property type="match status" value="1"/>
</dbReference>
<evidence type="ECO:0000259" key="1">
    <source>
        <dbReference type="PROSITE" id="PS50943"/>
    </source>
</evidence>
<dbReference type="CDD" id="cd00093">
    <property type="entry name" value="HTH_XRE"/>
    <property type="match status" value="1"/>
</dbReference>
<accession>A0A5D0P062</accession>
<comment type="caution">
    <text evidence="2">The sequence shown here is derived from an EMBL/GenBank/DDBJ whole genome shotgun (WGS) entry which is preliminary data.</text>
</comment>
<evidence type="ECO:0000313" key="2">
    <source>
        <dbReference type="EMBL" id="TYB49804.1"/>
    </source>
</evidence>
<keyword evidence="3" id="KW-1185">Reference proteome</keyword>
<dbReference type="STRING" id="1220554.GCA_001552135_07560"/>
<gene>
    <name evidence="2" type="ORF">FXF69_12340</name>
</gene>
<proteinExistence type="predicted"/>
<dbReference type="Gene3D" id="1.10.260.40">
    <property type="entry name" value="lambda repressor-like DNA-binding domains"/>
    <property type="match status" value="1"/>
</dbReference>
<dbReference type="Proteomes" id="UP000323380">
    <property type="component" value="Unassembled WGS sequence"/>
</dbReference>
<reference evidence="2 3" key="1">
    <citation type="submission" date="2019-08" db="EMBL/GenBank/DDBJ databases">
        <title>Actinomadura sp. nov. CYP1-5 isolated from mountain soil.</title>
        <authorList>
            <person name="Songsumanus A."/>
            <person name="Kuncharoen N."/>
            <person name="Kudo T."/>
            <person name="Yuki M."/>
            <person name="Igarashi Y."/>
            <person name="Tanasupawat S."/>
        </authorList>
    </citation>
    <scope>NUCLEOTIDE SEQUENCE [LARGE SCALE GENOMIC DNA]</scope>
    <source>
        <strain evidence="2 3">JCM 14158</strain>
    </source>
</reference>
<sequence>MTAGDDEPDALARRRRLGAELRRVRTLAGLSGRELARLTGLSQSKVSRIESGTAIPPLPKVLAWAEAVKATEEAKAHLVALTEAVFTDVHTWGDARRDRTHLQDGIGRLERTARRVLVYEPSVVPGLLQTAEYARRVFTLLEPEITPAELPTVLAARLERQMALFEPDRAFAFLITEAALRWRPGPPGLLRAQLDRVVSLSVQDNVAIGVIPLDAEAVASPPHGFVLFEMDAERDGDGLAMIETVHANLTVNDPAGLDLYRRRWSRLERMALYGDEARAFLDDLARSFEGELR</sequence>
<dbReference type="RefSeq" id="WP_148344224.1">
    <property type="nucleotide sequence ID" value="NZ_VSFG01000001.1"/>
</dbReference>
<evidence type="ECO:0000313" key="3">
    <source>
        <dbReference type="Proteomes" id="UP000323380"/>
    </source>
</evidence>
<feature type="domain" description="HTH cro/C1-type" evidence="1">
    <location>
        <begin position="21"/>
        <end position="75"/>
    </location>
</feature>
<dbReference type="GO" id="GO:0003677">
    <property type="term" value="F:DNA binding"/>
    <property type="evidence" value="ECO:0007669"/>
    <property type="project" value="InterPro"/>
</dbReference>
<dbReference type="SMART" id="SM00530">
    <property type="entry name" value="HTH_XRE"/>
    <property type="match status" value="1"/>
</dbReference>
<dbReference type="Pfam" id="PF19054">
    <property type="entry name" value="DUF5753"/>
    <property type="match status" value="1"/>
</dbReference>
<dbReference type="InterPro" id="IPR043917">
    <property type="entry name" value="DUF5753"/>
</dbReference>
<dbReference type="AlphaFoldDB" id="A0A5D0P062"/>
<dbReference type="InterPro" id="IPR010982">
    <property type="entry name" value="Lambda_DNA-bd_dom_sf"/>
</dbReference>
<dbReference type="PROSITE" id="PS50943">
    <property type="entry name" value="HTH_CROC1"/>
    <property type="match status" value="1"/>
</dbReference>